<dbReference type="Proteomes" id="UP001501138">
    <property type="component" value="Unassembled WGS sequence"/>
</dbReference>
<reference evidence="2 3" key="1">
    <citation type="journal article" date="2019" name="Int. J. Syst. Evol. Microbiol.">
        <title>The Global Catalogue of Microorganisms (GCM) 10K type strain sequencing project: providing services to taxonomists for standard genome sequencing and annotation.</title>
        <authorList>
            <consortium name="The Broad Institute Genomics Platform"/>
            <consortium name="The Broad Institute Genome Sequencing Center for Infectious Disease"/>
            <person name="Wu L."/>
            <person name="Ma J."/>
        </authorList>
    </citation>
    <scope>NUCLEOTIDE SEQUENCE [LARGE SCALE GENOMIC DNA]</scope>
    <source>
        <strain evidence="2 3">JCM 15589</strain>
    </source>
</reference>
<evidence type="ECO:0008006" key="4">
    <source>
        <dbReference type="Google" id="ProtNLM"/>
    </source>
</evidence>
<keyword evidence="3" id="KW-1185">Reference proteome</keyword>
<evidence type="ECO:0000313" key="3">
    <source>
        <dbReference type="Proteomes" id="UP001501138"/>
    </source>
</evidence>
<feature type="transmembrane region" description="Helical" evidence="1">
    <location>
        <begin position="18"/>
        <end position="34"/>
    </location>
</feature>
<protein>
    <recommendedName>
        <fullName evidence="4">Secreted protein</fullName>
    </recommendedName>
</protein>
<dbReference type="EMBL" id="BAAAPM010000005">
    <property type="protein sequence ID" value="GAA1731536.1"/>
    <property type="molecule type" value="Genomic_DNA"/>
</dbReference>
<sequence length="222" mass="24585">MSQPDGLIDLRTTRRRQVVTGVLMTAVPLALLGYKAWSNWQDGDGPVVVIVVTFAILVVAAFVAVTTKKTQQTFRVLRHEARSGRPHVTVLLGRQTTMTKRDAAEAGVPARGIGTDRGAPMAVVRDRDVVEVWFPQDSRPRWRLRWTGDAVRVVRGTVGRAPQTVLEIADDRSSVHLLPYFLKEDVGASTHRYAIVHALRLLGVDPERHVKLPEVPVPGLLE</sequence>
<organism evidence="2 3">
    <name type="scientific">Isoptericola hypogeus</name>
    <dbReference type="NCBI Taxonomy" id="300179"/>
    <lineage>
        <taxon>Bacteria</taxon>
        <taxon>Bacillati</taxon>
        <taxon>Actinomycetota</taxon>
        <taxon>Actinomycetes</taxon>
        <taxon>Micrococcales</taxon>
        <taxon>Promicromonosporaceae</taxon>
        <taxon>Isoptericola</taxon>
    </lineage>
</organism>
<accession>A0ABN2JNX1</accession>
<dbReference type="RefSeq" id="WP_344249139.1">
    <property type="nucleotide sequence ID" value="NZ_BAAAPM010000005.1"/>
</dbReference>
<feature type="transmembrane region" description="Helical" evidence="1">
    <location>
        <begin position="46"/>
        <end position="65"/>
    </location>
</feature>
<keyword evidence="1" id="KW-0812">Transmembrane</keyword>
<keyword evidence="1" id="KW-1133">Transmembrane helix</keyword>
<proteinExistence type="predicted"/>
<evidence type="ECO:0000256" key="1">
    <source>
        <dbReference type="SAM" id="Phobius"/>
    </source>
</evidence>
<comment type="caution">
    <text evidence="2">The sequence shown here is derived from an EMBL/GenBank/DDBJ whole genome shotgun (WGS) entry which is preliminary data.</text>
</comment>
<name>A0ABN2JNX1_9MICO</name>
<gene>
    <name evidence="2" type="ORF">GCM10009809_28760</name>
</gene>
<keyword evidence="1" id="KW-0472">Membrane</keyword>
<evidence type="ECO:0000313" key="2">
    <source>
        <dbReference type="EMBL" id="GAA1731536.1"/>
    </source>
</evidence>